<proteinExistence type="predicted"/>
<evidence type="ECO:0000313" key="2">
    <source>
        <dbReference type="EMBL" id="MFH6984340.1"/>
    </source>
</evidence>
<dbReference type="RefSeq" id="WP_395417692.1">
    <property type="nucleotide sequence ID" value="NZ_JBIPKE010000017.1"/>
</dbReference>
<organism evidence="2 3">
    <name type="scientific">Marinoscillum luteum</name>
    <dbReference type="NCBI Taxonomy" id="861051"/>
    <lineage>
        <taxon>Bacteria</taxon>
        <taxon>Pseudomonadati</taxon>
        <taxon>Bacteroidota</taxon>
        <taxon>Cytophagia</taxon>
        <taxon>Cytophagales</taxon>
        <taxon>Reichenbachiellaceae</taxon>
        <taxon>Marinoscillum</taxon>
    </lineage>
</organism>
<evidence type="ECO:0008006" key="4">
    <source>
        <dbReference type="Google" id="ProtNLM"/>
    </source>
</evidence>
<feature type="chain" id="PRO_5045891697" description="DUF4919 domain-containing protein" evidence="1">
    <location>
        <begin position="19"/>
        <end position="206"/>
    </location>
</feature>
<comment type="caution">
    <text evidence="2">The sequence shown here is derived from an EMBL/GenBank/DDBJ whole genome shotgun (WGS) entry which is preliminary data.</text>
</comment>
<sequence length="206" mass="23263">MKASLFLAFLLFACIAFGQKDQPLTFGELQGDQYSNEYFDLILKFDTTWFTMDQEQLKAMTNAGKDLIKSKNAEFGEMLDLAMLQTVYLFGLSQYEQGAPVDYNPSFLMLAENLSNAPGVKKGEDYLFHTKNALKQTGMDYTFGEEYDEMNGFAVLSAELAYMGMKIKQHYATKVVNGYALSCILSFTDDSQQAALYEIVKSIKMK</sequence>
<keyword evidence="3" id="KW-1185">Reference proteome</keyword>
<dbReference type="Proteomes" id="UP001610063">
    <property type="component" value="Unassembled WGS sequence"/>
</dbReference>
<evidence type="ECO:0000256" key="1">
    <source>
        <dbReference type="SAM" id="SignalP"/>
    </source>
</evidence>
<dbReference type="EMBL" id="JBIPKE010000017">
    <property type="protein sequence ID" value="MFH6984340.1"/>
    <property type="molecule type" value="Genomic_DNA"/>
</dbReference>
<feature type="signal peptide" evidence="1">
    <location>
        <begin position="1"/>
        <end position="18"/>
    </location>
</feature>
<name>A0ABW7N9P5_9BACT</name>
<accession>A0ABW7N9P5</accession>
<protein>
    <recommendedName>
        <fullName evidence="4">DUF4919 domain-containing protein</fullName>
    </recommendedName>
</protein>
<gene>
    <name evidence="2" type="ORF">ACHKAR_12885</name>
</gene>
<keyword evidence="1" id="KW-0732">Signal</keyword>
<evidence type="ECO:0000313" key="3">
    <source>
        <dbReference type="Proteomes" id="UP001610063"/>
    </source>
</evidence>
<reference evidence="2 3" key="1">
    <citation type="journal article" date="2013" name="Int. J. Syst. Evol. Microbiol.">
        <title>Marinoscillum luteum sp. nov., isolated from marine sediment.</title>
        <authorList>
            <person name="Cha I.T."/>
            <person name="Park S.J."/>
            <person name="Kim S.J."/>
            <person name="Kim J.G."/>
            <person name="Jung M.Y."/>
            <person name="Shin K.S."/>
            <person name="Kwon K.K."/>
            <person name="Yang S.H."/>
            <person name="Seo Y.S."/>
            <person name="Rhee S.K."/>
        </authorList>
    </citation>
    <scope>NUCLEOTIDE SEQUENCE [LARGE SCALE GENOMIC DNA]</scope>
    <source>
        <strain evidence="2 3">KCTC 23939</strain>
    </source>
</reference>